<evidence type="ECO:0000256" key="1">
    <source>
        <dbReference type="ARBA" id="ARBA00021292"/>
    </source>
</evidence>
<dbReference type="PANTHER" id="PTHR12526">
    <property type="entry name" value="GLYCOSYLTRANSFERASE"/>
    <property type="match status" value="1"/>
</dbReference>
<feature type="domain" description="Glycosyltransferase subfamily 4-like N-terminal" evidence="4">
    <location>
        <begin position="13"/>
        <end position="179"/>
    </location>
</feature>
<keyword evidence="3" id="KW-0808">Transferase</keyword>
<dbReference type="SUPFAM" id="SSF53756">
    <property type="entry name" value="UDP-Glycosyltransferase/glycogen phosphorylase"/>
    <property type="match status" value="1"/>
</dbReference>
<evidence type="ECO:0000256" key="3">
    <source>
        <dbReference type="ARBA" id="ARBA00022679"/>
    </source>
</evidence>
<dbReference type="Gene3D" id="3.40.50.2000">
    <property type="entry name" value="Glycogen Phosphorylase B"/>
    <property type="match status" value="2"/>
</dbReference>
<gene>
    <name evidence="5" type="ORF">GCM10009760_47260</name>
</gene>
<accession>A0ABP5LPZ4</accession>
<comment type="caution">
    <text evidence="5">The sequence shown here is derived from an EMBL/GenBank/DDBJ whole genome shotgun (WGS) entry which is preliminary data.</text>
</comment>
<evidence type="ECO:0000313" key="6">
    <source>
        <dbReference type="Proteomes" id="UP001422759"/>
    </source>
</evidence>
<dbReference type="Pfam" id="PF13692">
    <property type="entry name" value="Glyco_trans_1_4"/>
    <property type="match status" value="1"/>
</dbReference>
<protein>
    <recommendedName>
        <fullName evidence="1">D-inositol 3-phosphate glycosyltransferase</fullName>
    </recommendedName>
</protein>
<dbReference type="Pfam" id="PF13439">
    <property type="entry name" value="Glyco_transf_4"/>
    <property type="match status" value="1"/>
</dbReference>
<keyword evidence="6" id="KW-1185">Reference proteome</keyword>
<name>A0ABP5LPZ4_9ACTN</name>
<dbReference type="PANTHER" id="PTHR12526:SF510">
    <property type="entry name" value="D-INOSITOL 3-PHOSPHATE GLYCOSYLTRANSFERASE"/>
    <property type="match status" value="1"/>
</dbReference>
<keyword evidence="2" id="KW-0328">Glycosyltransferase</keyword>
<reference evidence="6" key="1">
    <citation type="journal article" date="2019" name="Int. J. Syst. Evol. Microbiol.">
        <title>The Global Catalogue of Microorganisms (GCM) 10K type strain sequencing project: providing services to taxonomists for standard genome sequencing and annotation.</title>
        <authorList>
            <consortium name="The Broad Institute Genomics Platform"/>
            <consortium name="The Broad Institute Genome Sequencing Center for Infectious Disease"/>
            <person name="Wu L."/>
            <person name="Ma J."/>
        </authorList>
    </citation>
    <scope>NUCLEOTIDE SEQUENCE [LARGE SCALE GENOMIC DNA]</scope>
    <source>
        <strain evidence="6">JCM 14560</strain>
    </source>
</reference>
<dbReference type="InterPro" id="IPR028098">
    <property type="entry name" value="Glyco_trans_4-like_N"/>
</dbReference>
<dbReference type="Proteomes" id="UP001422759">
    <property type="component" value="Unassembled WGS sequence"/>
</dbReference>
<organism evidence="5 6">
    <name type="scientific">Kitasatospora kazusensis</name>
    <dbReference type="NCBI Taxonomy" id="407974"/>
    <lineage>
        <taxon>Bacteria</taxon>
        <taxon>Bacillati</taxon>
        <taxon>Actinomycetota</taxon>
        <taxon>Actinomycetes</taxon>
        <taxon>Kitasatosporales</taxon>
        <taxon>Streptomycetaceae</taxon>
        <taxon>Kitasatospora</taxon>
    </lineage>
</organism>
<evidence type="ECO:0000259" key="4">
    <source>
        <dbReference type="Pfam" id="PF13439"/>
    </source>
</evidence>
<dbReference type="CDD" id="cd03801">
    <property type="entry name" value="GT4_PimA-like"/>
    <property type="match status" value="1"/>
</dbReference>
<evidence type="ECO:0000256" key="2">
    <source>
        <dbReference type="ARBA" id="ARBA00022676"/>
    </source>
</evidence>
<proteinExistence type="predicted"/>
<sequence length="378" mass="40480">MRVLYVIDSLGRVGGAQQGLVSMAPQLVRAGVRLDVAYLADSSDGFQTELTAAGASVFGVHRPNRARTALALRRLVRQRGPELVHTTLYESDVLGRAAALATGTPVVSSLVNPWYGPEHLHARGGRPWQVRAAQAADAATAQGTRRFHALSGYVAQVMARRLRIARDRIDVVPHGRDPELLGTVTPERRAAVRAALGLAEGTPVVLAAARQDYQKGLDVLLEAWPLVLRDAPEAVLLLAGGPGAETARLRALAESAGRVRFLGPRADVFDLMAAADAVAVPSRWEGLGSTALEAMGVGVPLVCSDVAALRETVGSEDYARLVPPERPAELAAALLDTLTDREAASVRVRSARARFLTRFTLHQVSGQIVDFYERALRR</sequence>
<dbReference type="EMBL" id="BAAANT010000032">
    <property type="protein sequence ID" value="GAA2151644.1"/>
    <property type="molecule type" value="Genomic_DNA"/>
</dbReference>
<evidence type="ECO:0000313" key="5">
    <source>
        <dbReference type="EMBL" id="GAA2151644.1"/>
    </source>
</evidence>